<protein>
    <recommendedName>
        <fullName evidence="2">Tetratricopeptide repeat protein</fullName>
    </recommendedName>
</protein>
<organism evidence="1">
    <name type="scientific">Geoalkalibacter subterraneus</name>
    <dbReference type="NCBI Taxonomy" id="483547"/>
    <lineage>
        <taxon>Bacteria</taxon>
        <taxon>Pseudomonadati</taxon>
        <taxon>Thermodesulfobacteriota</taxon>
        <taxon>Desulfuromonadia</taxon>
        <taxon>Desulfuromonadales</taxon>
        <taxon>Geoalkalibacteraceae</taxon>
        <taxon>Geoalkalibacter</taxon>
    </lineage>
</organism>
<name>A0A831LRI9_9BACT</name>
<dbReference type="EMBL" id="DSDO01000161">
    <property type="protein sequence ID" value="HDR46530.1"/>
    <property type="molecule type" value="Genomic_DNA"/>
</dbReference>
<dbReference type="InterPro" id="IPR019734">
    <property type="entry name" value="TPR_rpt"/>
</dbReference>
<dbReference type="Gene3D" id="1.25.40.10">
    <property type="entry name" value="Tetratricopeptide repeat domain"/>
    <property type="match status" value="1"/>
</dbReference>
<dbReference type="Proteomes" id="UP000886162">
    <property type="component" value="Unassembled WGS sequence"/>
</dbReference>
<dbReference type="Pfam" id="PF13181">
    <property type="entry name" value="TPR_8"/>
    <property type="match status" value="1"/>
</dbReference>
<reference evidence="1" key="1">
    <citation type="journal article" date="2020" name="mSystems">
        <title>Genome- and Community-Level Interaction Insights into Carbon Utilization and Element Cycling Functions of Hydrothermarchaeota in Hydrothermal Sediment.</title>
        <authorList>
            <person name="Zhou Z."/>
            <person name="Liu Y."/>
            <person name="Xu W."/>
            <person name="Pan J."/>
            <person name="Luo Z.H."/>
            <person name="Li M."/>
        </authorList>
    </citation>
    <scope>NUCLEOTIDE SEQUENCE [LARGE SCALE GENOMIC DNA]</scope>
    <source>
        <strain evidence="1">SpSt-1220</strain>
    </source>
</reference>
<evidence type="ECO:0000313" key="1">
    <source>
        <dbReference type="EMBL" id="HDR46530.1"/>
    </source>
</evidence>
<dbReference type="SUPFAM" id="SSF48452">
    <property type="entry name" value="TPR-like"/>
    <property type="match status" value="1"/>
</dbReference>
<proteinExistence type="predicted"/>
<sequence>MGFLCANQGDYPQAQEWGARALAVEDLHADAYFLRGLAFELDEQWGQAREEYRKALLIDLDFVMPYFQLSRIYQRQGRKEEARRELSNTLRRLEQLAPGTLVTHSGGFRREELMAVCRSLLERIQDS</sequence>
<gene>
    <name evidence="1" type="ORF">ENN94_02400</name>
</gene>
<dbReference type="InterPro" id="IPR011990">
    <property type="entry name" value="TPR-like_helical_dom_sf"/>
</dbReference>
<evidence type="ECO:0008006" key="2">
    <source>
        <dbReference type="Google" id="ProtNLM"/>
    </source>
</evidence>
<accession>A0A831LRI9</accession>
<comment type="caution">
    <text evidence="1">The sequence shown here is derived from an EMBL/GenBank/DDBJ whole genome shotgun (WGS) entry which is preliminary data.</text>
</comment>
<dbReference type="AlphaFoldDB" id="A0A831LRI9"/>